<evidence type="ECO:0000313" key="1">
    <source>
        <dbReference type="EMBL" id="RAI72911.1"/>
    </source>
</evidence>
<comment type="caution">
    <text evidence="1">The sequence shown here is derived from an EMBL/GenBank/DDBJ whole genome shotgun (WGS) entry which is preliminary data.</text>
</comment>
<dbReference type="AlphaFoldDB" id="A0A327NCD7"/>
<keyword evidence="2" id="KW-1185">Reference proteome</keyword>
<accession>A0A327NCD7</accession>
<proteinExistence type="predicted"/>
<evidence type="ECO:0000313" key="2">
    <source>
        <dbReference type="Proteomes" id="UP000249016"/>
    </source>
</evidence>
<dbReference type="EMBL" id="QLII01000004">
    <property type="protein sequence ID" value="RAI72911.1"/>
    <property type="molecule type" value="Genomic_DNA"/>
</dbReference>
<gene>
    <name evidence="1" type="ORF">HMF3257_39085</name>
</gene>
<dbReference type="Proteomes" id="UP000249016">
    <property type="component" value="Unassembled WGS sequence"/>
</dbReference>
<protein>
    <submittedName>
        <fullName evidence="1">Uncharacterized protein</fullName>
    </submittedName>
</protein>
<organism evidence="1 2">
    <name type="scientific">Spirosoma telluris</name>
    <dbReference type="NCBI Taxonomy" id="2183553"/>
    <lineage>
        <taxon>Bacteria</taxon>
        <taxon>Pseudomonadati</taxon>
        <taxon>Bacteroidota</taxon>
        <taxon>Cytophagia</taxon>
        <taxon>Cytophagales</taxon>
        <taxon>Cytophagaceae</taxon>
        <taxon>Spirosoma</taxon>
    </lineage>
</organism>
<sequence length="249" mass="29535">MTPGELVQTYPDLFIYDDSSTNIENFVMFLKDFNIDYIKSPSQDSYINCEALFDNLFFKDFIGYLIDINLINYKIELNNSLGIRDGVDIAKYINEYNANLLIANYSVDPPKQREKIPFILKDKNLFSKITPFLEVLNSKINQNTAYISIKEFDEQFTISQKINYIKYRFKGRNPELYFKIYETFEFIWYIENSRIITHNGPSFNQNLDYLELKNVNLALNISNIDQLDESFFSQDMDKEVPLIFWNFII</sequence>
<dbReference type="RefSeq" id="WP_111351470.1">
    <property type="nucleotide sequence ID" value="NZ_QLII01000004.1"/>
</dbReference>
<reference evidence="1 2" key="1">
    <citation type="submission" date="2018-06" db="EMBL/GenBank/DDBJ databases">
        <title>Spirosoma sp. HMF3257 Genome sequencing and assembly.</title>
        <authorList>
            <person name="Kang H."/>
            <person name="Cha I."/>
            <person name="Kim H."/>
            <person name="Kang J."/>
            <person name="Joh K."/>
        </authorList>
    </citation>
    <scope>NUCLEOTIDE SEQUENCE [LARGE SCALE GENOMIC DNA]</scope>
    <source>
        <strain evidence="1 2">HMF3257</strain>
    </source>
</reference>
<name>A0A327NCD7_9BACT</name>